<keyword evidence="2" id="KW-0732">Signal</keyword>
<evidence type="ECO:0008006" key="5">
    <source>
        <dbReference type="Google" id="ProtNLM"/>
    </source>
</evidence>
<name>A0AAD8Y9K5_9STRA</name>
<dbReference type="Proteomes" id="UP001224775">
    <property type="component" value="Unassembled WGS sequence"/>
</dbReference>
<dbReference type="PROSITE" id="PS51257">
    <property type="entry name" value="PROKAR_LIPOPROTEIN"/>
    <property type="match status" value="1"/>
</dbReference>
<organism evidence="3 4">
    <name type="scientific">Skeletonema marinoi</name>
    <dbReference type="NCBI Taxonomy" id="267567"/>
    <lineage>
        <taxon>Eukaryota</taxon>
        <taxon>Sar</taxon>
        <taxon>Stramenopiles</taxon>
        <taxon>Ochrophyta</taxon>
        <taxon>Bacillariophyta</taxon>
        <taxon>Coscinodiscophyceae</taxon>
        <taxon>Thalassiosirophycidae</taxon>
        <taxon>Thalassiosirales</taxon>
        <taxon>Skeletonemataceae</taxon>
        <taxon>Skeletonema</taxon>
        <taxon>Skeletonema marinoi-dohrnii complex</taxon>
    </lineage>
</organism>
<evidence type="ECO:0000256" key="1">
    <source>
        <dbReference type="SAM" id="MobiDB-lite"/>
    </source>
</evidence>
<gene>
    <name evidence="3" type="ORF">QTG54_006906</name>
</gene>
<evidence type="ECO:0000313" key="4">
    <source>
        <dbReference type="Proteomes" id="UP001224775"/>
    </source>
</evidence>
<feature type="chain" id="PRO_5042031571" description="Fe2OG dioxygenase domain-containing protein" evidence="2">
    <location>
        <begin position="23"/>
        <end position="357"/>
    </location>
</feature>
<evidence type="ECO:0000256" key="2">
    <source>
        <dbReference type="SAM" id="SignalP"/>
    </source>
</evidence>
<evidence type="ECO:0000313" key="3">
    <source>
        <dbReference type="EMBL" id="KAK1742341.1"/>
    </source>
</evidence>
<accession>A0AAD8Y9K5</accession>
<sequence length="357" mass="41149">MVKSFQAIVFCVVIISCREAKADDTAQKWSPRNKYWRHLLTEQSGLDDGNGEHFDDMQSCVQTALSESNDVLLQDKTAVPTIVDTLTDSQNRTVLVEIGNAITPSQVESVKRLAACTRLYFPESRFDHREFTMSGGGNDCTFMNILLQIFSPEVFENVINIAKLAYKKAGWGEQLRLRPPHMCGLRTAEYLNYKEFKRLGGHADTGSLFTVLFALSDPKLYQGGEFYLLPRDEPDNRMYYFKPRQYSAIVFLSETHHGVTDLEGPREMFTNEFWVYDDAPWHSSTRAENSEMDWFVQRAEETLDHAADYYKEEDLTDLWPFEEDIEDFDGYDSGYGFYEDESSDDELNAIEDKNDEL</sequence>
<keyword evidence="4" id="KW-1185">Reference proteome</keyword>
<dbReference type="Gene3D" id="2.60.120.620">
    <property type="entry name" value="q2cbj1_9rhob like domain"/>
    <property type="match status" value="1"/>
</dbReference>
<dbReference type="AlphaFoldDB" id="A0AAD8Y9K5"/>
<feature type="compositionally biased region" description="Acidic residues" evidence="1">
    <location>
        <begin position="338"/>
        <end position="349"/>
    </location>
</feature>
<reference evidence="3" key="1">
    <citation type="submission" date="2023-06" db="EMBL/GenBank/DDBJ databases">
        <title>Survivors Of The Sea: Transcriptome response of Skeletonema marinoi to long-term dormancy.</title>
        <authorList>
            <person name="Pinder M.I.M."/>
            <person name="Kourtchenko O."/>
            <person name="Robertson E.K."/>
            <person name="Larsson T."/>
            <person name="Maumus F."/>
            <person name="Osuna-Cruz C.M."/>
            <person name="Vancaester E."/>
            <person name="Stenow R."/>
            <person name="Vandepoele K."/>
            <person name="Ploug H."/>
            <person name="Bruchert V."/>
            <person name="Godhe A."/>
            <person name="Topel M."/>
        </authorList>
    </citation>
    <scope>NUCLEOTIDE SEQUENCE</scope>
    <source>
        <strain evidence="3">R05AC</strain>
    </source>
</reference>
<dbReference type="EMBL" id="JATAAI010000011">
    <property type="protein sequence ID" value="KAK1742341.1"/>
    <property type="molecule type" value="Genomic_DNA"/>
</dbReference>
<proteinExistence type="predicted"/>
<protein>
    <recommendedName>
        <fullName evidence="5">Fe2OG dioxygenase domain-containing protein</fullName>
    </recommendedName>
</protein>
<comment type="caution">
    <text evidence="3">The sequence shown here is derived from an EMBL/GenBank/DDBJ whole genome shotgun (WGS) entry which is preliminary data.</text>
</comment>
<feature type="region of interest" description="Disordered" evidence="1">
    <location>
        <begin position="338"/>
        <end position="357"/>
    </location>
</feature>
<feature type="signal peptide" evidence="2">
    <location>
        <begin position="1"/>
        <end position="22"/>
    </location>
</feature>